<dbReference type="AlphaFoldDB" id="A0A840EZE5"/>
<dbReference type="Proteomes" id="UP000551501">
    <property type="component" value="Unassembled WGS sequence"/>
</dbReference>
<dbReference type="PANTHER" id="PTHR43767">
    <property type="entry name" value="LONG-CHAIN-FATTY-ACID--COA LIGASE"/>
    <property type="match status" value="1"/>
</dbReference>
<dbReference type="InterPro" id="IPR025110">
    <property type="entry name" value="AMP-bd_C"/>
</dbReference>
<dbReference type="InterPro" id="IPR045851">
    <property type="entry name" value="AMP-bd_C_sf"/>
</dbReference>
<evidence type="ECO:0000256" key="1">
    <source>
        <dbReference type="ARBA" id="ARBA00006432"/>
    </source>
</evidence>
<dbReference type="EMBL" id="JACIFP010000001">
    <property type="protein sequence ID" value="MBB4135678.1"/>
    <property type="molecule type" value="Genomic_DNA"/>
</dbReference>
<evidence type="ECO:0000313" key="6">
    <source>
        <dbReference type="Proteomes" id="UP000551501"/>
    </source>
</evidence>
<accession>A0A840EZE5</accession>
<protein>
    <submittedName>
        <fullName evidence="5">Long-chain acyl-CoA synthetase</fullName>
        <ecNumber evidence="5">6.2.1.3</ecNumber>
    </submittedName>
</protein>
<dbReference type="Pfam" id="PF13193">
    <property type="entry name" value="AMP-binding_C"/>
    <property type="match status" value="1"/>
</dbReference>
<sequence>MTDMSTRGIWIEQYTAPRERYVAPAASIPAAFADTVAARPDETLIRYFDGALSVSEVDRLADATAVALAERGFGRGDRAVLYLQNVPQYLIAALGVWRLGGVVVSANPMYKARELGEIVADSGARAVIAMESLHTVVTEVLVEHPTPIVVTTSELEFAERRDGVLSSSARINCPGAVPLADLLAEYAGARPEPVAVGADDLAVLTYTSGTTGPPKGAEISHGNLVFSATTYRDWIGIDADDVIFGVAPMFHITGVVGHAALAMLTGATLVLTYRFDPVDAVETIAEYGATFTVGSITVFIALMNAPNATREKLATLAKIYSGGAPIPPSTLQMFDEAFGHHIHNIYGLTETTSPAVAVPCGRRAPVDARTGAAAVGVPVYDTVVRIVDDAGEDVDPAESGEVVIAGPQVVRGYWNRPDETAAAMPGNALRTGDVGYFDADGWLYLVDRKKDQINASGYKVWPREVEDVLYEHAAVREVAVVGVPDAYRGETVKAFVSLRDGARVTAAELTAYARERLAAYKAPTEIALLDELPKTASGKILRRTLRDAGR</sequence>
<organism evidence="5 6">
    <name type="scientific">Gordonia humi</name>
    <dbReference type="NCBI Taxonomy" id="686429"/>
    <lineage>
        <taxon>Bacteria</taxon>
        <taxon>Bacillati</taxon>
        <taxon>Actinomycetota</taxon>
        <taxon>Actinomycetes</taxon>
        <taxon>Mycobacteriales</taxon>
        <taxon>Gordoniaceae</taxon>
        <taxon>Gordonia</taxon>
    </lineage>
</organism>
<dbReference type="InterPro" id="IPR042099">
    <property type="entry name" value="ANL_N_sf"/>
</dbReference>
<keyword evidence="6" id="KW-1185">Reference proteome</keyword>
<dbReference type="SUPFAM" id="SSF56801">
    <property type="entry name" value="Acetyl-CoA synthetase-like"/>
    <property type="match status" value="1"/>
</dbReference>
<dbReference type="InterPro" id="IPR020845">
    <property type="entry name" value="AMP-binding_CS"/>
</dbReference>
<dbReference type="InterPro" id="IPR050237">
    <property type="entry name" value="ATP-dep_AMP-bd_enzyme"/>
</dbReference>
<proteinExistence type="inferred from homology"/>
<dbReference type="EC" id="6.2.1.3" evidence="5"/>
<feature type="domain" description="AMP-binding enzyme C-terminal" evidence="4">
    <location>
        <begin position="464"/>
        <end position="539"/>
    </location>
</feature>
<dbReference type="InterPro" id="IPR000873">
    <property type="entry name" value="AMP-dep_synth/lig_dom"/>
</dbReference>
<keyword evidence="2 5" id="KW-0436">Ligase</keyword>
<dbReference type="GO" id="GO:0004467">
    <property type="term" value="F:long-chain fatty acid-CoA ligase activity"/>
    <property type="evidence" value="ECO:0007669"/>
    <property type="project" value="UniProtKB-EC"/>
</dbReference>
<feature type="domain" description="AMP-dependent synthetase/ligase" evidence="3">
    <location>
        <begin position="32"/>
        <end position="414"/>
    </location>
</feature>
<dbReference type="Gene3D" id="3.40.50.12780">
    <property type="entry name" value="N-terminal domain of ligase-like"/>
    <property type="match status" value="1"/>
</dbReference>
<reference evidence="5 6" key="1">
    <citation type="submission" date="2020-08" db="EMBL/GenBank/DDBJ databases">
        <title>Sequencing the genomes of 1000 actinobacteria strains.</title>
        <authorList>
            <person name="Klenk H.-P."/>
        </authorList>
    </citation>
    <scope>NUCLEOTIDE SEQUENCE [LARGE SCALE GENOMIC DNA]</scope>
    <source>
        <strain evidence="5 6">DSM 45298</strain>
    </source>
</reference>
<evidence type="ECO:0000259" key="3">
    <source>
        <dbReference type="Pfam" id="PF00501"/>
    </source>
</evidence>
<evidence type="ECO:0000256" key="2">
    <source>
        <dbReference type="ARBA" id="ARBA00022598"/>
    </source>
</evidence>
<dbReference type="Pfam" id="PF00501">
    <property type="entry name" value="AMP-binding"/>
    <property type="match status" value="1"/>
</dbReference>
<name>A0A840EZE5_9ACTN</name>
<comment type="caution">
    <text evidence="5">The sequence shown here is derived from an EMBL/GenBank/DDBJ whole genome shotgun (WGS) entry which is preliminary data.</text>
</comment>
<gene>
    <name evidence="5" type="ORF">BKA16_002230</name>
</gene>
<comment type="similarity">
    <text evidence="1">Belongs to the ATP-dependent AMP-binding enzyme family.</text>
</comment>
<dbReference type="PANTHER" id="PTHR43767:SF1">
    <property type="entry name" value="NONRIBOSOMAL PEPTIDE SYNTHASE PES1 (EUROFUNG)-RELATED"/>
    <property type="match status" value="1"/>
</dbReference>
<dbReference type="FunFam" id="3.30.300.30:FF:000008">
    <property type="entry name" value="2,3-dihydroxybenzoate-AMP ligase"/>
    <property type="match status" value="1"/>
</dbReference>
<dbReference type="Gene3D" id="3.30.300.30">
    <property type="match status" value="1"/>
</dbReference>
<evidence type="ECO:0000313" key="5">
    <source>
        <dbReference type="EMBL" id="MBB4135678.1"/>
    </source>
</evidence>
<dbReference type="PROSITE" id="PS00455">
    <property type="entry name" value="AMP_BINDING"/>
    <property type="match status" value="1"/>
</dbReference>
<evidence type="ECO:0000259" key="4">
    <source>
        <dbReference type="Pfam" id="PF13193"/>
    </source>
</evidence>